<reference evidence="6" key="1">
    <citation type="journal article" date="2019" name="Int. J. Syst. Evol. Microbiol.">
        <title>The Global Catalogue of Microorganisms (GCM) 10K type strain sequencing project: providing services to taxonomists for standard genome sequencing and annotation.</title>
        <authorList>
            <consortium name="The Broad Institute Genomics Platform"/>
            <consortium name="The Broad Institute Genome Sequencing Center for Infectious Disease"/>
            <person name="Wu L."/>
            <person name="Ma J."/>
        </authorList>
    </citation>
    <scope>NUCLEOTIDE SEQUENCE [LARGE SCALE GENOMIC DNA]</scope>
    <source>
        <strain evidence="6">NBRC 108565</strain>
    </source>
</reference>
<feature type="domain" description="HTH asnC-type" evidence="4">
    <location>
        <begin position="4"/>
        <end position="65"/>
    </location>
</feature>
<evidence type="ECO:0000313" key="6">
    <source>
        <dbReference type="Proteomes" id="UP001321475"/>
    </source>
</evidence>
<keyword evidence="2" id="KW-0238">DNA-binding</keyword>
<evidence type="ECO:0000256" key="1">
    <source>
        <dbReference type="ARBA" id="ARBA00023015"/>
    </source>
</evidence>
<dbReference type="InterPro" id="IPR000485">
    <property type="entry name" value="AsnC-type_HTH_dom"/>
</dbReference>
<accession>A0ABM8G2M6</accession>
<dbReference type="RefSeq" id="WP_286219285.1">
    <property type="nucleotide sequence ID" value="NZ_AP027729.1"/>
</dbReference>
<gene>
    <name evidence="5" type="ORF">GCM10025865_15940</name>
</gene>
<dbReference type="InterPro" id="IPR019887">
    <property type="entry name" value="Tscrpt_reg_AsnC/Lrp_C"/>
</dbReference>
<evidence type="ECO:0000256" key="3">
    <source>
        <dbReference type="ARBA" id="ARBA00023163"/>
    </source>
</evidence>
<dbReference type="InterPro" id="IPR036388">
    <property type="entry name" value="WH-like_DNA-bd_sf"/>
</dbReference>
<evidence type="ECO:0000256" key="2">
    <source>
        <dbReference type="ARBA" id="ARBA00023125"/>
    </source>
</evidence>
<dbReference type="InterPro" id="IPR011008">
    <property type="entry name" value="Dimeric_a/b-barrel"/>
</dbReference>
<keyword evidence="1" id="KW-0805">Transcription regulation</keyword>
<keyword evidence="3" id="KW-0804">Transcription</keyword>
<proteinExistence type="predicted"/>
<dbReference type="SMART" id="SM00344">
    <property type="entry name" value="HTH_ASNC"/>
    <property type="match status" value="1"/>
</dbReference>
<dbReference type="PANTHER" id="PTHR30154">
    <property type="entry name" value="LEUCINE-RESPONSIVE REGULATORY PROTEIN"/>
    <property type="match status" value="1"/>
</dbReference>
<organism evidence="5 6">
    <name type="scientific">Paraoerskovia sediminicola</name>
    <dbReference type="NCBI Taxonomy" id="1138587"/>
    <lineage>
        <taxon>Bacteria</taxon>
        <taxon>Bacillati</taxon>
        <taxon>Actinomycetota</taxon>
        <taxon>Actinomycetes</taxon>
        <taxon>Micrococcales</taxon>
        <taxon>Cellulomonadaceae</taxon>
        <taxon>Paraoerskovia</taxon>
    </lineage>
</organism>
<dbReference type="SUPFAM" id="SSF46785">
    <property type="entry name" value="Winged helix' DNA-binding domain"/>
    <property type="match status" value="1"/>
</dbReference>
<dbReference type="EMBL" id="AP027729">
    <property type="protein sequence ID" value="BDZ42295.1"/>
    <property type="molecule type" value="Genomic_DNA"/>
</dbReference>
<dbReference type="Gene3D" id="1.10.10.10">
    <property type="entry name" value="Winged helix-like DNA-binding domain superfamily/Winged helix DNA-binding domain"/>
    <property type="match status" value="1"/>
</dbReference>
<name>A0ABM8G2M6_9CELL</name>
<protein>
    <submittedName>
        <fullName evidence="5">AsnC family transcriptional regulator</fullName>
    </submittedName>
</protein>
<dbReference type="InterPro" id="IPR019888">
    <property type="entry name" value="Tscrpt_reg_AsnC-like"/>
</dbReference>
<dbReference type="PROSITE" id="PS50956">
    <property type="entry name" value="HTH_ASNC_2"/>
    <property type="match status" value="1"/>
</dbReference>
<dbReference type="Gene3D" id="3.30.70.920">
    <property type="match status" value="1"/>
</dbReference>
<dbReference type="Proteomes" id="UP001321475">
    <property type="component" value="Chromosome"/>
</dbReference>
<dbReference type="PRINTS" id="PR00033">
    <property type="entry name" value="HTHASNC"/>
</dbReference>
<keyword evidence="6" id="KW-1185">Reference proteome</keyword>
<dbReference type="PANTHER" id="PTHR30154:SF34">
    <property type="entry name" value="TRANSCRIPTIONAL REGULATOR AZLB"/>
    <property type="match status" value="1"/>
</dbReference>
<evidence type="ECO:0000259" key="4">
    <source>
        <dbReference type="PROSITE" id="PS50956"/>
    </source>
</evidence>
<sequence>MLTLDETDRRIVAALDRDPRATVLWIARELGLARGTVHARLERLASADVLAPHSVRVRPAALGHPMRAFVTAEVDQAEFDGMIADMRQIPQVVEVAGTSGDSDLMVEIVARDADHVYDVTQQITRCRGVRRTSTRIVLRDLVARRLDQLVLPG</sequence>
<evidence type="ECO:0000313" key="5">
    <source>
        <dbReference type="EMBL" id="BDZ42295.1"/>
    </source>
</evidence>
<dbReference type="SUPFAM" id="SSF54909">
    <property type="entry name" value="Dimeric alpha+beta barrel"/>
    <property type="match status" value="1"/>
</dbReference>
<dbReference type="Pfam" id="PF01037">
    <property type="entry name" value="AsnC_trans_reg"/>
    <property type="match status" value="1"/>
</dbReference>
<dbReference type="InterPro" id="IPR036390">
    <property type="entry name" value="WH_DNA-bd_sf"/>
</dbReference>
<dbReference type="Pfam" id="PF13404">
    <property type="entry name" value="HTH_AsnC-type"/>
    <property type="match status" value="1"/>
</dbReference>